<dbReference type="PROSITE" id="PS51755">
    <property type="entry name" value="OMPR_PHOB"/>
    <property type="match status" value="1"/>
</dbReference>
<dbReference type="AlphaFoldDB" id="A0A0H5MCU1"/>
<dbReference type="Gene3D" id="1.10.10.10">
    <property type="entry name" value="Winged helix-like DNA-binding domain superfamily/Winged helix DNA-binding domain"/>
    <property type="match status" value="1"/>
</dbReference>
<sequence>MSHKIVFNNKVVYDHTMATLYNISNENEKVLLTTPANHCLHIITNNRPEITSQRVLFADVWESHGAPINSNTFYQNISIIRRAFKQLGLVDDVIVTVPRRGVRIANSIDISVLSLAVEGSTDSMVAINEDGTELDGKRHAAPAQDIILGDLQREVPLASSLQDKGPIGVLGSQNYPVSSVAKFFSSAKKINFNFMILLSLFATVALSAQIFDSYFYSKSRFYDYQSAFFLDKCDVFSQVTNDAELRGGVEDMVKVNAISCHEPKRIYYSTFPGLPRVSLIVCDGDIVRPGTYCSSYYQSILS</sequence>
<protein>
    <submittedName>
        <fullName evidence="5">Putative transcriptional regulator CadC</fullName>
    </submittedName>
</protein>
<keyword evidence="3" id="KW-0812">Transmembrane</keyword>
<dbReference type="InterPro" id="IPR001867">
    <property type="entry name" value="OmpR/PhoB-type_DNA-bd"/>
</dbReference>
<dbReference type="GO" id="GO:0006355">
    <property type="term" value="P:regulation of DNA-templated transcription"/>
    <property type="evidence" value="ECO:0007669"/>
    <property type="project" value="InterPro"/>
</dbReference>
<gene>
    <name evidence="5" type="ORF">ERS008476_01855</name>
</gene>
<dbReference type="Proteomes" id="UP000043316">
    <property type="component" value="Unassembled WGS sequence"/>
</dbReference>
<feature type="transmembrane region" description="Helical" evidence="3">
    <location>
        <begin position="192"/>
        <end position="211"/>
    </location>
</feature>
<feature type="DNA-binding region" description="OmpR/PhoB-type" evidence="2">
    <location>
        <begin position="2"/>
        <end position="106"/>
    </location>
</feature>
<dbReference type="GO" id="GO:0003677">
    <property type="term" value="F:DNA binding"/>
    <property type="evidence" value="ECO:0007669"/>
    <property type="project" value="UniProtKB-UniRule"/>
</dbReference>
<evidence type="ECO:0000313" key="6">
    <source>
        <dbReference type="Proteomes" id="UP000043316"/>
    </source>
</evidence>
<dbReference type="SUPFAM" id="SSF46894">
    <property type="entry name" value="C-terminal effector domain of the bipartite response regulators"/>
    <property type="match status" value="1"/>
</dbReference>
<accession>A0A0H5MCU1</accession>
<dbReference type="GO" id="GO:0000160">
    <property type="term" value="P:phosphorelay signal transduction system"/>
    <property type="evidence" value="ECO:0007669"/>
    <property type="project" value="InterPro"/>
</dbReference>
<reference evidence="6" key="1">
    <citation type="submission" date="2015-03" db="EMBL/GenBank/DDBJ databases">
        <authorList>
            <consortium name="Pathogen Informatics"/>
        </authorList>
    </citation>
    <scope>NUCLEOTIDE SEQUENCE [LARGE SCALE GENOMIC DNA]</scope>
    <source>
        <strain evidence="6">R148</strain>
    </source>
</reference>
<evidence type="ECO:0000256" key="3">
    <source>
        <dbReference type="SAM" id="Phobius"/>
    </source>
</evidence>
<keyword evidence="1 2" id="KW-0238">DNA-binding</keyword>
<name>A0A0H5MCU1_YERIN</name>
<evidence type="ECO:0000313" key="5">
    <source>
        <dbReference type="EMBL" id="CRY54886.1"/>
    </source>
</evidence>
<dbReference type="RefSeq" id="WP_053009424.1">
    <property type="nucleotide sequence ID" value="NZ_CWJI01000003.1"/>
</dbReference>
<dbReference type="EMBL" id="CWJI01000003">
    <property type="protein sequence ID" value="CRY54886.1"/>
    <property type="molecule type" value="Genomic_DNA"/>
</dbReference>
<evidence type="ECO:0000259" key="4">
    <source>
        <dbReference type="PROSITE" id="PS51755"/>
    </source>
</evidence>
<dbReference type="InterPro" id="IPR036388">
    <property type="entry name" value="WH-like_DNA-bd_sf"/>
</dbReference>
<evidence type="ECO:0000256" key="1">
    <source>
        <dbReference type="ARBA" id="ARBA00023125"/>
    </source>
</evidence>
<evidence type="ECO:0000256" key="2">
    <source>
        <dbReference type="PROSITE-ProRule" id="PRU01091"/>
    </source>
</evidence>
<keyword evidence="3" id="KW-1133">Transmembrane helix</keyword>
<proteinExistence type="predicted"/>
<dbReference type="SMART" id="SM00862">
    <property type="entry name" value="Trans_reg_C"/>
    <property type="match status" value="1"/>
</dbReference>
<dbReference type="InterPro" id="IPR016032">
    <property type="entry name" value="Sig_transdc_resp-reg_C-effctor"/>
</dbReference>
<organism evidence="5 6">
    <name type="scientific">Yersinia intermedia</name>
    <dbReference type="NCBI Taxonomy" id="631"/>
    <lineage>
        <taxon>Bacteria</taxon>
        <taxon>Pseudomonadati</taxon>
        <taxon>Pseudomonadota</taxon>
        <taxon>Gammaproteobacteria</taxon>
        <taxon>Enterobacterales</taxon>
        <taxon>Yersiniaceae</taxon>
        <taxon>Yersinia</taxon>
    </lineage>
</organism>
<keyword evidence="3" id="KW-0472">Membrane</keyword>
<feature type="domain" description="OmpR/PhoB-type" evidence="4">
    <location>
        <begin position="2"/>
        <end position="106"/>
    </location>
</feature>